<dbReference type="InterPro" id="IPR037118">
    <property type="entry name" value="Val-tRNA_synth_C_sf"/>
</dbReference>
<keyword evidence="2 6" id="KW-0067">ATP-binding</keyword>
<keyword evidence="7" id="KW-1185">Reference proteome</keyword>
<dbReference type="PANTHER" id="PTHR42855:SF1">
    <property type="entry name" value="ABC TRANSPORTER DOMAIN-CONTAINING PROTEIN"/>
    <property type="match status" value="1"/>
</dbReference>
<dbReference type="Gene3D" id="1.10.287.380">
    <property type="entry name" value="Valyl-tRNA synthetase, C-terminal domain"/>
    <property type="match status" value="1"/>
</dbReference>
<feature type="coiled-coil region" evidence="3">
    <location>
        <begin position="537"/>
        <end position="596"/>
    </location>
</feature>
<dbReference type="Proteomes" id="UP001589707">
    <property type="component" value="Unassembled WGS sequence"/>
</dbReference>
<dbReference type="Pfam" id="PF12848">
    <property type="entry name" value="ABC_tran_Xtn"/>
    <property type="match status" value="1"/>
</dbReference>
<keyword evidence="3" id="KW-0175">Coiled coil</keyword>
<comment type="caution">
    <text evidence="6">The sequence shown here is derived from an EMBL/GenBank/DDBJ whole genome shotgun (WGS) entry which is preliminary data.</text>
</comment>
<evidence type="ECO:0000256" key="2">
    <source>
        <dbReference type="ARBA" id="ARBA00022840"/>
    </source>
</evidence>
<evidence type="ECO:0000313" key="7">
    <source>
        <dbReference type="Proteomes" id="UP001589707"/>
    </source>
</evidence>
<gene>
    <name evidence="6" type="ORF">ACFFN1_08710</name>
</gene>
<dbReference type="PROSITE" id="PS00211">
    <property type="entry name" value="ABC_TRANSPORTER_1"/>
    <property type="match status" value="2"/>
</dbReference>
<dbReference type="RefSeq" id="WP_376840295.1">
    <property type="nucleotide sequence ID" value="NZ_JBHMAU010000054.1"/>
</dbReference>
<feature type="domain" description="ABC transporter" evidence="5">
    <location>
        <begin position="5"/>
        <end position="223"/>
    </location>
</feature>
<evidence type="ECO:0000256" key="3">
    <source>
        <dbReference type="SAM" id="Coils"/>
    </source>
</evidence>
<feature type="compositionally biased region" description="Low complexity" evidence="4">
    <location>
        <begin position="519"/>
        <end position="528"/>
    </location>
</feature>
<dbReference type="InterPro" id="IPR051309">
    <property type="entry name" value="ABCF_ATPase"/>
</dbReference>
<dbReference type="EMBL" id="JBHMAU010000054">
    <property type="protein sequence ID" value="MFB9776483.1"/>
    <property type="molecule type" value="Genomic_DNA"/>
</dbReference>
<evidence type="ECO:0000256" key="4">
    <source>
        <dbReference type="SAM" id="MobiDB-lite"/>
    </source>
</evidence>
<dbReference type="PANTHER" id="PTHR42855">
    <property type="entry name" value="ABC TRANSPORTER ATP-BINDING SUBUNIT"/>
    <property type="match status" value="1"/>
</dbReference>
<name>A0ABV5X210_9MICO</name>
<dbReference type="InterPro" id="IPR017871">
    <property type="entry name" value="ABC_transporter-like_CS"/>
</dbReference>
<accession>A0ABV5X210</accession>
<dbReference type="InterPro" id="IPR032781">
    <property type="entry name" value="ABC_tran_Xtn"/>
</dbReference>
<dbReference type="Pfam" id="PF16326">
    <property type="entry name" value="ABC_tran_CTD"/>
    <property type="match status" value="1"/>
</dbReference>
<dbReference type="InterPro" id="IPR003439">
    <property type="entry name" value="ABC_transporter-like_ATP-bd"/>
</dbReference>
<dbReference type="GO" id="GO:0005524">
    <property type="term" value="F:ATP binding"/>
    <property type="evidence" value="ECO:0007669"/>
    <property type="project" value="UniProtKB-KW"/>
</dbReference>
<reference evidence="6 7" key="1">
    <citation type="submission" date="2024-09" db="EMBL/GenBank/DDBJ databases">
        <authorList>
            <person name="Sun Q."/>
            <person name="Mori K."/>
        </authorList>
    </citation>
    <scope>NUCLEOTIDE SEQUENCE [LARGE SCALE GENOMIC DNA]</scope>
    <source>
        <strain evidence="6 7">JCM 11683</strain>
    </source>
</reference>
<dbReference type="CDD" id="cd03221">
    <property type="entry name" value="ABCF_EF-3"/>
    <property type="match status" value="2"/>
</dbReference>
<keyword evidence="1" id="KW-0547">Nucleotide-binding</keyword>
<organism evidence="6 7">
    <name type="scientific">Brevibacterium otitidis</name>
    <dbReference type="NCBI Taxonomy" id="53364"/>
    <lineage>
        <taxon>Bacteria</taxon>
        <taxon>Bacillati</taxon>
        <taxon>Actinomycetota</taxon>
        <taxon>Actinomycetes</taxon>
        <taxon>Micrococcales</taxon>
        <taxon>Brevibacteriaceae</taxon>
        <taxon>Brevibacterium</taxon>
    </lineage>
</organism>
<evidence type="ECO:0000259" key="5">
    <source>
        <dbReference type="PROSITE" id="PS50893"/>
    </source>
</evidence>
<feature type="region of interest" description="Disordered" evidence="4">
    <location>
        <begin position="502"/>
        <end position="528"/>
    </location>
</feature>
<dbReference type="SMART" id="SM00382">
    <property type="entry name" value="AAA"/>
    <property type="match status" value="2"/>
</dbReference>
<dbReference type="PROSITE" id="PS50893">
    <property type="entry name" value="ABC_TRANSPORTER_2"/>
    <property type="match status" value="2"/>
</dbReference>
<dbReference type="Gene3D" id="3.40.50.300">
    <property type="entry name" value="P-loop containing nucleotide triphosphate hydrolases"/>
    <property type="match status" value="2"/>
</dbReference>
<dbReference type="InterPro" id="IPR032524">
    <property type="entry name" value="ABC_tran_C"/>
</dbReference>
<evidence type="ECO:0000256" key="1">
    <source>
        <dbReference type="ARBA" id="ARBA00022741"/>
    </source>
</evidence>
<proteinExistence type="predicted"/>
<dbReference type="Pfam" id="PF00005">
    <property type="entry name" value="ABC_tran"/>
    <property type="match status" value="2"/>
</dbReference>
<dbReference type="SUPFAM" id="SSF52540">
    <property type="entry name" value="P-loop containing nucleoside triphosphate hydrolases"/>
    <property type="match status" value="2"/>
</dbReference>
<feature type="domain" description="ABC transporter" evidence="5">
    <location>
        <begin position="287"/>
        <end position="507"/>
    </location>
</feature>
<sequence>MAHLLGAEAIALEYPTRTVFDSVTLGINAGDRIGIVGRNGDGKSSLMGMLAGTIAPDAGRVTRRGGTRLGVLDQTDDLDTSATVQTSIVGEAAEHEWASDPRIRDVLAGLTGDIDFQATVGELSGGQRRRVALAKLLVGDWDILALDEPTNHLDVEGIAWLAEHLKRRWTAGSGALLVITHDRWFLDEVCTTTWEVHDGIVEPFEGGYAAYVLQRVERDRQAAVAEAKRQNLMRKELAWLRRGAPARTSKPKFRIDAANALIADVPPVRNPIELTRLATARLGKDVIDVEDASVSFGEREILGDVTWRIGPGERTGILGANGAGKSTLLGLIAGTITPGAGRVKRGKTVRLAVLDQQFSQLAEIEGERVREVLARQKTSVVVDGKELTPAQLLERLGFSNAHLSARVGDLSGGQRRRLQLLLVLLDEPNVMILDEPTNDLDVDMLAAMEDLLDSWPGTLLVVSHDRYLLERVTDQQYAILDHGLRHVPGGVEEYLELRAAQAQAGSRDGGSGASGSGSDGAALDANADSSRLSGAELRAARKEIASIERRVEKISGQISKIHDRMADHDQSDFEGLRKLTEEITILRQESDELETRWLELSEEAE</sequence>
<protein>
    <submittedName>
        <fullName evidence="6">ABC-F family ATP-binding cassette domain-containing protein</fullName>
    </submittedName>
</protein>
<dbReference type="InterPro" id="IPR003593">
    <property type="entry name" value="AAA+_ATPase"/>
</dbReference>
<dbReference type="InterPro" id="IPR027417">
    <property type="entry name" value="P-loop_NTPase"/>
</dbReference>
<feature type="compositionally biased region" description="Gly residues" evidence="4">
    <location>
        <begin position="507"/>
        <end position="518"/>
    </location>
</feature>
<evidence type="ECO:0000313" key="6">
    <source>
        <dbReference type="EMBL" id="MFB9776483.1"/>
    </source>
</evidence>